<protein>
    <submittedName>
        <fullName evidence="1">Uncharacterized protein</fullName>
    </submittedName>
</protein>
<organism evidence="1 2">
    <name type="scientific">Pyropia yezoensis</name>
    <name type="common">Susabi-nori</name>
    <name type="synonym">Porphyra yezoensis</name>
    <dbReference type="NCBI Taxonomy" id="2788"/>
    <lineage>
        <taxon>Eukaryota</taxon>
        <taxon>Rhodophyta</taxon>
        <taxon>Bangiophyceae</taxon>
        <taxon>Bangiales</taxon>
        <taxon>Bangiaceae</taxon>
        <taxon>Pyropia</taxon>
    </lineage>
</organism>
<keyword evidence="2" id="KW-1185">Reference proteome</keyword>
<gene>
    <name evidence="1" type="ORF">I4F81_007462</name>
</gene>
<accession>A0ACC3C4N2</accession>
<evidence type="ECO:0000313" key="2">
    <source>
        <dbReference type="Proteomes" id="UP000798662"/>
    </source>
</evidence>
<dbReference type="EMBL" id="CM020619">
    <property type="protein sequence ID" value="KAK1864926.1"/>
    <property type="molecule type" value="Genomic_DNA"/>
</dbReference>
<reference evidence="1" key="1">
    <citation type="submission" date="2019-11" db="EMBL/GenBank/DDBJ databases">
        <title>Nori genome reveals adaptations in red seaweeds to the harsh intertidal environment.</title>
        <authorList>
            <person name="Wang D."/>
            <person name="Mao Y."/>
        </authorList>
    </citation>
    <scope>NUCLEOTIDE SEQUENCE</scope>
    <source>
        <tissue evidence="1">Gametophyte</tissue>
    </source>
</reference>
<evidence type="ECO:0000313" key="1">
    <source>
        <dbReference type="EMBL" id="KAK1864926.1"/>
    </source>
</evidence>
<dbReference type="Proteomes" id="UP000798662">
    <property type="component" value="Chromosome 2"/>
</dbReference>
<proteinExistence type="predicted"/>
<comment type="caution">
    <text evidence="1">The sequence shown here is derived from an EMBL/GenBank/DDBJ whole genome shotgun (WGS) entry which is preliminary data.</text>
</comment>
<name>A0ACC3C4N2_PYRYE</name>
<sequence length="278" mass="30747">MAPSVAFMAPTPLVRRARAGRAMSIGVGPRPRSVLPSRVGRDVHSTAKVSMASSSLNELFVNNLEWSKKMTDQDENYFSQHVGGQTPEYLWIGCSDSRVPANLIVGLPPGALFVHRNVGNVVSHSDLNVLSAIEFSVKVLKVRHILVVGHDYCGAVTAAMNDERVGVVDHWLTHIRDIRRRHAVQLSQIEDYELRRDRLVQLNVLEQVHNTCATPAVQAAWNAGQPVSVHGWIYRLQDGLVRDLGFRVDGPEGIDTVYRTVEPRVLSGKGKLPEVSEV</sequence>